<dbReference type="Gene3D" id="3.10.50.40">
    <property type="match status" value="1"/>
</dbReference>
<comment type="catalytic activity">
    <reaction evidence="1 11">
        <text>[protein]-peptidylproline (omega=180) = [protein]-peptidylproline (omega=0)</text>
        <dbReference type="Rhea" id="RHEA:16237"/>
        <dbReference type="Rhea" id="RHEA-COMP:10747"/>
        <dbReference type="Rhea" id="RHEA-COMP:10748"/>
        <dbReference type="ChEBI" id="CHEBI:83833"/>
        <dbReference type="ChEBI" id="CHEBI:83834"/>
        <dbReference type="EC" id="5.2.1.8"/>
    </reaction>
</comment>
<name>A0A917FLV4_9GAMM</name>
<proteinExistence type="inferred from homology"/>
<evidence type="ECO:0000256" key="11">
    <source>
        <dbReference type="HAMAP-Rule" id="MF_00303"/>
    </source>
</evidence>
<dbReference type="InterPro" id="IPR036611">
    <property type="entry name" value="Trigger_fac_ribosome-bd_sf"/>
</dbReference>
<evidence type="ECO:0000256" key="8">
    <source>
        <dbReference type="ARBA" id="ARBA00023235"/>
    </source>
</evidence>
<evidence type="ECO:0000256" key="10">
    <source>
        <dbReference type="ARBA" id="ARBA00029986"/>
    </source>
</evidence>
<feature type="domain" description="Trigger factor ribosome-binding bacterial" evidence="13">
    <location>
        <begin position="1"/>
        <end position="144"/>
    </location>
</feature>
<comment type="function">
    <text evidence="11">Involved in protein export. Acts as a chaperone by maintaining the newly synthesized protein in an open conformation. Functions as a peptidyl-prolyl cis-trans isomerase.</text>
</comment>
<dbReference type="InterPro" id="IPR037041">
    <property type="entry name" value="Trigger_fac_C_sf"/>
</dbReference>
<dbReference type="Pfam" id="PF05698">
    <property type="entry name" value="Trigger_C"/>
    <property type="match status" value="1"/>
</dbReference>
<evidence type="ECO:0000313" key="16">
    <source>
        <dbReference type="Proteomes" id="UP000605253"/>
    </source>
</evidence>
<dbReference type="Gene3D" id="3.30.70.1050">
    <property type="entry name" value="Trigger factor ribosome-binding domain"/>
    <property type="match status" value="1"/>
</dbReference>
<dbReference type="PIRSF" id="PIRSF003095">
    <property type="entry name" value="Trigger_factor"/>
    <property type="match status" value="1"/>
</dbReference>
<evidence type="ECO:0000256" key="5">
    <source>
        <dbReference type="ARBA" id="ARBA00022618"/>
    </source>
</evidence>
<comment type="caution">
    <text evidence="15">The sequence shown here is derived from an EMBL/GenBank/DDBJ whole genome shotgun (WGS) entry which is preliminary data.</text>
</comment>
<feature type="domain" description="PPIase FKBP-type" evidence="12">
    <location>
        <begin position="157"/>
        <end position="231"/>
    </location>
</feature>
<dbReference type="SUPFAM" id="SSF54534">
    <property type="entry name" value="FKBP-like"/>
    <property type="match status" value="1"/>
</dbReference>
<dbReference type="SUPFAM" id="SSF102735">
    <property type="entry name" value="Trigger factor ribosome-binding domain"/>
    <property type="match status" value="1"/>
</dbReference>
<evidence type="ECO:0000313" key="15">
    <source>
        <dbReference type="EMBL" id="GGF91637.1"/>
    </source>
</evidence>
<comment type="similarity">
    <text evidence="2 11">Belongs to the FKBP-type PPIase family. Tig subfamily.</text>
</comment>
<dbReference type="Proteomes" id="UP000605253">
    <property type="component" value="Unassembled WGS sequence"/>
</dbReference>
<dbReference type="PANTHER" id="PTHR30560:SF3">
    <property type="entry name" value="TRIGGER FACTOR-LIKE PROTEIN TIG, CHLOROPLASTIC"/>
    <property type="match status" value="1"/>
</dbReference>
<dbReference type="Pfam" id="PF00254">
    <property type="entry name" value="FKBP_C"/>
    <property type="match status" value="1"/>
</dbReference>
<dbReference type="GO" id="GO:0043335">
    <property type="term" value="P:protein unfolding"/>
    <property type="evidence" value="ECO:0007669"/>
    <property type="project" value="TreeGrafter"/>
</dbReference>
<dbReference type="HAMAP" id="MF_00303">
    <property type="entry name" value="Trigger_factor_Tig"/>
    <property type="match status" value="1"/>
</dbReference>
<feature type="domain" description="Trigger factor C-terminal" evidence="14">
    <location>
        <begin position="263"/>
        <end position="413"/>
    </location>
</feature>
<evidence type="ECO:0000256" key="2">
    <source>
        <dbReference type="ARBA" id="ARBA00005464"/>
    </source>
</evidence>
<evidence type="ECO:0000259" key="12">
    <source>
        <dbReference type="Pfam" id="PF00254"/>
    </source>
</evidence>
<dbReference type="GO" id="GO:0051083">
    <property type="term" value="P:'de novo' cotranslational protein folding"/>
    <property type="evidence" value="ECO:0007669"/>
    <property type="project" value="TreeGrafter"/>
</dbReference>
<dbReference type="InterPro" id="IPR046357">
    <property type="entry name" value="PPIase_dom_sf"/>
</dbReference>
<keyword evidence="11" id="KW-0963">Cytoplasm</keyword>
<reference evidence="15" key="1">
    <citation type="journal article" date="2014" name="Int. J. Syst. Evol. Microbiol.">
        <title>Complete genome sequence of Corynebacterium casei LMG S-19264T (=DSM 44701T), isolated from a smear-ripened cheese.</title>
        <authorList>
            <consortium name="US DOE Joint Genome Institute (JGI-PGF)"/>
            <person name="Walter F."/>
            <person name="Albersmeier A."/>
            <person name="Kalinowski J."/>
            <person name="Ruckert C."/>
        </authorList>
    </citation>
    <scope>NUCLEOTIDE SEQUENCE</scope>
    <source>
        <strain evidence="15">CGMCC 1.12181</strain>
    </source>
</reference>
<dbReference type="GO" id="GO:0015031">
    <property type="term" value="P:protein transport"/>
    <property type="evidence" value="ECO:0007669"/>
    <property type="project" value="UniProtKB-UniRule"/>
</dbReference>
<dbReference type="GO" id="GO:0051301">
    <property type="term" value="P:cell division"/>
    <property type="evidence" value="ECO:0007669"/>
    <property type="project" value="UniProtKB-KW"/>
</dbReference>
<sequence length="436" mass="49996">MQISIDQAEGLERTVNIQLAAEDIQPKVDEKITELGKEVRLKGFRQGRVPKKILIQRFGQHARQEVLGELMQDSIEKAINDNEFELAAAPEVTKTDDADDGGFVFEAKVELMPQVPEINFTEIEVEKEQADITDKDIDGMITNLQKQKQEWKDSKGKIANGDLVTLNYKASNKDFTYPKKDTEHMGILLGESRIPDDLKKALIGMKAEEEDALELSFDESFNVDELAGQKVKFEFTIKEVKKAKLPQVDEEFVKSFGIESGDVAQLKKDIENNLKRELKQTVDNRFKRNALKALRSHCSDMPLPESMVRRESEYMAKQAQQRAKQMGQENAPSQDPTEYEKAAKERILNSLIIQDIAKKQDIKTDFTKVREQINEIAQTFEQPQEVIQMYYQNQDLMASVEQNVIEAQVMEWIESEVKVKENKQSFDDIMKPKDNT</sequence>
<reference evidence="15" key="2">
    <citation type="submission" date="2020-09" db="EMBL/GenBank/DDBJ databases">
        <authorList>
            <person name="Sun Q."/>
            <person name="Zhou Y."/>
        </authorList>
    </citation>
    <scope>NUCLEOTIDE SEQUENCE</scope>
    <source>
        <strain evidence="15">CGMCC 1.12181</strain>
    </source>
</reference>
<dbReference type="GO" id="GO:0003755">
    <property type="term" value="F:peptidyl-prolyl cis-trans isomerase activity"/>
    <property type="evidence" value="ECO:0007669"/>
    <property type="project" value="UniProtKB-UniRule"/>
</dbReference>
<dbReference type="NCBIfam" id="TIGR00115">
    <property type="entry name" value="tig"/>
    <property type="match status" value="1"/>
</dbReference>
<dbReference type="InterPro" id="IPR008880">
    <property type="entry name" value="Trigger_fac_C"/>
</dbReference>
<dbReference type="InterPro" id="IPR008881">
    <property type="entry name" value="Trigger_fac_ribosome-bd_bac"/>
</dbReference>
<dbReference type="GO" id="GO:0005737">
    <property type="term" value="C:cytoplasm"/>
    <property type="evidence" value="ECO:0007669"/>
    <property type="project" value="UniProtKB-SubCell"/>
</dbReference>
<dbReference type="GO" id="GO:0044183">
    <property type="term" value="F:protein folding chaperone"/>
    <property type="evidence" value="ECO:0007669"/>
    <property type="project" value="TreeGrafter"/>
</dbReference>
<dbReference type="InterPro" id="IPR001179">
    <property type="entry name" value="PPIase_FKBP_dom"/>
</dbReference>
<dbReference type="Gene3D" id="1.10.3120.10">
    <property type="entry name" value="Trigger factor, C-terminal domain"/>
    <property type="match status" value="1"/>
</dbReference>
<evidence type="ECO:0000259" key="14">
    <source>
        <dbReference type="Pfam" id="PF05698"/>
    </source>
</evidence>
<evidence type="ECO:0000256" key="9">
    <source>
        <dbReference type="ARBA" id="ARBA00023306"/>
    </source>
</evidence>
<evidence type="ECO:0000256" key="3">
    <source>
        <dbReference type="ARBA" id="ARBA00013194"/>
    </source>
</evidence>
<dbReference type="InterPro" id="IPR027304">
    <property type="entry name" value="Trigger_fact/SurA_dom_sf"/>
</dbReference>
<keyword evidence="9 11" id="KW-0131">Cell cycle</keyword>
<dbReference type="PANTHER" id="PTHR30560">
    <property type="entry name" value="TRIGGER FACTOR CHAPERONE AND PEPTIDYL-PROLYL CIS/TRANS ISOMERASE"/>
    <property type="match status" value="1"/>
</dbReference>
<dbReference type="SUPFAM" id="SSF109998">
    <property type="entry name" value="Triger factor/SurA peptide-binding domain-like"/>
    <property type="match status" value="1"/>
</dbReference>
<evidence type="ECO:0000259" key="13">
    <source>
        <dbReference type="Pfam" id="PF05697"/>
    </source>
</evidence>
<evidence type="ECO:0000256" key="7">
    <source>
        <dbReference type="ARBA" id="ARBA00023186"/>
    </source>
</evidence>
<dbReference type="EMBL" id="BMEO01000003">
    <property type="protein sequence ID" value="GGF91637.1"/>
    <property type="molecule type" value="Genomic_DNA"/>
</dbReference>
<gene>
    <name evidence="11 15" type="primary">tig</name>
    <name evidence="15" type="ORF">GCM10011365_11110</name>
</gene>
<keyword evidence="6 11" id="KW-0697">Rotamase</keyword>
<organism evidence="15 16">
    <name type="scientific">Marinicella pacifica</name>
    <dbReference type="NCBI Taxonomy" id="1171543"/>
    <lineage>
        <taxon>Bacteria</taxon>
        <taxon>Pseudomonadati</taxon>
        <taxon>Pseudomonadota</taxon>
        <taxon>Gammaproteobacteria</taxon>
        <taxon>Lysobacterales</taxon>
        <taxon>Marinicellaceae</taxon>
        <taxon>Marinicella</taxon>
    </lineage>
</organism>
<accession>A0A917FLV4</accession>
<protein>
    <recommendedName>
        <fullName evidence="4 11">Trigger factor</fullName>
        <shortName evidence="11">TF</shortName>
        <ecNumber evidence="3 11">5.2.1.8</ecNumber>
    </recommendedName>
    <alternativeName>
        <fullName evidence="10 11">PPIase</fullName>
    </alternativeName>
</protein>
<comment type="subcellular location">
    <subcellularLocation>
        <location evidence="11">Cytoplasm</location>
    </subcellularLocation>
    <text evidence="11">About half TF is bound to the ribosome near the polypeptide exit tunnel while the other half is free in the cytoplasm.</text>
</comment>
<dbReference type="EC" id="5.2.1.8" evidence="3 11"/>
<keyword evidence="8 11" id="KW-0413">Isomerase</keyword>
<dbReference type="Pfam" id="PF05697">
    <property type="entry name" value="Trigger_N"/>
    <property type="match status" value="1"/>
</dbReference>
<keyword evidence="5 11" id="KW-0132">Cell division</keyword>
<comment type="domain">
    <text evidence="11">Consists of 3 domains; the N-terminus binds the ribosome, the middle domain has PPIase activity, while the C-terminus has intrinsic chaperone activity on its own.</text>
</comment>
<evidence type="ECO:0000256" key="4">
    <source>
        <dbReference type="ARBA" id="ARBA00016902"/>
    </source>
</evidence>
<evidence type="ECO:0000256" key="6">
    <source>
        <dbReference type="ARBA" id="ARBA00023110"/>
    </source>
</evidence>
<keyword evidence="7 11" id="KW-0143">Chaperone</keyword>
<dbReference type="InterPro" id="IPR005215">
    <property type="entry name" value="Trig_fac"/>
</dbReference>
<evidence type="ECO:0000256" key="1">
    <source>
        <dbReference type="ARBA" id="ARBA00000971"/>
    </source>
</evidence>
<dbReference type="AlphaFoldDB" id="A0A917FLV4"/>
<dbReference type="GO" id="GO:0043022">
    <property type="term" value="F:ribosome binding"/>
    <property type="evidence" value="ECO:0007669"/>
    <property type="project" value="TreeGrafter"/>
</dbReference>
<keyword evidence="16" id="KW-1185">Reference proteome</keyword>